<keyword evidence="10 14" id="KW-0547">Nucleotide-binding</keyword>
<name>A0A1Y5SC09_9RHOB</name>
<evidence type="ECO:0000256" key="5">
    <source>
        <dbReference type="ARBA" id="ARBA00004692"/>
    </source>
</evidence>
<dbReference type="GO" id="GO:0043752">
    <property type="term" value="F:adenosylcobinamide kinase activity"/>
    <property type="evidence" value="ECO:0007669"/>
    <property type="project" value="UniProtKB-EC"/>
</dbReference>
<feature type="binding site" evidence="16">
    <location>
        <position position="84"/>
    </location>
    <ligand>
        <name>GTP</name>
        <dbReference type="ChEBI" id="CHEBI:37565"/>
    </ligand>
</feature>
<dbReference type="GO" id="GO:0008820">
    <property type="term" value="F:cobinamide phosphate guanylyltransferase activity"/>
    <property type="evidence" value="ECO:0007669"/>
    <property type="project" value="UniProtKB-UniRule"/>
</dbReference>
<evidence type="ECO:0000256" key="6">
    <source>
        <dbReference type="ARBA" id="ARBA00005159"/>
    </source>
</evidence>
<proteinExistence type="inferred from homology"/>
<evidence type="ECO:0000256" key="13">
    <source>
        <dbReference type="ARBA" id="ARBA00023134"/>
    </source>
</evidence>
<evidence type="ECO:0000256" key="2">
    <source>
        <dbReference type="ARBA" id="ARBA00000711"/>
    </source>
</evidence>
<dbReference type="PIRSF" id="PIRSF006135">
    <property type="entry name" value="CobU"/>
    <property type="match status" value="1"/>
</dbReference>
<evidence type="ECO:0000256" key="3">
    <source>
        <dbReference type="ARBA" id="ARBA00001522"/>
    </source>
</evidence>
<dbReference type="AlphaFoldDB" id="A0A1Y5SC09"/>
<dbReference type="EMBL" id="FWFW01000004">
    <property type="protein sequence ID" value="SLN37355.1"/>
    <property type="molecule type" value="Genomic_DNA"/>
</dbReference>
<evidence type="ECO:0000256" key="10">
    <source>
        <dbReference type="ARBA" id="ARBA00022741"/>
    </source>
</evidence>
<dbReference type="STRING" id="658057.SAMN04488032_10379"/>
<feature type="binding site" evidence="16">
    <location>
        <position position="63"/>
    </location>
    <ligand>
        <name>GTP</name>
        <dbReference type="ChEBI" id="CHEBI:37565"/>
    </ligand>
</feature>
<feature type="active site" description="GMP-histidine intermediate" evidence="15">
    <location>
        <position position="51"/>
    </location>
</feature>
<dbReference type="UniPathway" id="UPA00148">
    <property type="reaction ID" value="UER00236"/>
</dbReference>
<dbReference type="GO" id="GO:0005524">
    <property type="term" value="F:ATP binding"/>
    <property type="evidence" value="ECO:0007669"/>
    <property type="project" value="UniProtKB-UniRule"/>
</dbReference>
<feature type="binding site" evidence="16">
    <location>
        <begin position="52"/>
        <end position="55"/>
    </location>
    <ligand>
        <name>GTP</name>
        <dbReference type="ChEBI" id="CHEBI:37565"/>
    </ligand>
</feature>
<reference evidence="17 18" key="1">
    <citation type="submission" date="2017-03" db="EMBL/GenBank/DDBJ databases">
        <authorList>
            <person name="Afonso C.L."/>
            <person name="Miller P.J."/>
            <person name="Scott M.A."/>
            <person name="Spackman E."/>
            <person name="Goraichik I."/>
            <person name="Dimitrov K.M."/>
            <person name="Suarez D.L."/>
            <person name="Swayne D.E."/>
        </authorList>
    </citation>
    <scope>NUCLEOTIDE SEQUENCE [LARGE SCALE GENOMIC DNA]</scope>
    <source>
        <strain evidence="17 18">CECT 7971</strain>
    </source>
</reference>
<keyword evidence="18" id="KW-1185">Reference proteome</keyword>
<dbReference type="NCBIfam" id="NF004469">
    <property type="entry name" value="PRK05800.1"/>
    <property type="match status" value="1"/>
</dbReference>
<comment type="catalytic activity">
    <reaction evidence="1 14">
        <text>adenosylcob(III)inamide + ATP = adenosylcob(III)inamide phosphate + ADP + H(+)</text>
        <dbReference type="Rhea" id="RHEA:15769"/>
        <dbReference type="ChEBI" id="CHEBI:2480"/>
        <dbReference type="ChEBI" id="CHEBI:15378"/>
        <dbReference type="ChEBI" id="CHEBI:30616"/>
        <dbReference type="ChEBI" id="CHEBI:58502"/>
        <dbReference type="ChEBI" id="CHEBI:456216"/>
        <dbReference type="EC" id="2.7.1.156"/>
    </reaction>
</comment>
<evidence type="ECO:0000313" key="18">
    <source>
        <dbReference type="Proteomes" id="UP000193307"/>
    </source>
</evidence>
<keyword evidence="12 14" id="KW-0067">ATP-binding</keyword>
<accession>A0A1Y5SC09</accession>
<organism evidence="17 18">
    <name type="scientific">Pacificibacter marinus</name>
    <dbReference type="NCBI Taxonomy" id="658057"/>
    <lineage>
        <taxon>Bacteria</taxon>
        <taxon>Pseudomonadati</taxon>
        <taxon>Pseudomonadota</taxon>
        <taxon>Alphaproteobacteria</taxon>
        <taxon>Rhodobacterales</taxon>
        <taxon>Roseobacteraceae</taxon>
        <taxon>Pacificibacter</taxon>
    </lineage>
</organism>
<dbReference type="Gene3D" id="3.40.50.300">
    <property type="entry name" value="P-loop containing nucleotide triphosphate hydrolases"/>
    <property type="match status" value="1"/>
</dbReference>
<dbReference type="InterPro" id="IPR027417">
    <property type="entry name" value="P-loop_NTPase"/>
</dbReference>
<dbReference type="GO" id="GO:0005525">
    <property type="term" value="F:GTP binding"/>
    <property type="evidence" value="ECO:0007669"/>
    <property type="project" value="UniProtKB-UniRule"/>
</dbReference>
<feature type="binding site" evidence="16">
    <location>
        <begin position="10"/>
        <end position="17"/>
    </location>
    <ligand>
        <name>GTP</name>
        <dbReference type="ChEBI" id="CHEBI:37565"/>
    </ligand>
</feature>
<keyword evidence="8 14" id="KW-0169">Cobalamin biosynthesis</keyword>
<feature type="binding site" evidence="16">
    <location>
        <begin position="35"/>
        <end position="37"/>
    </location>
    <ligand>
        <name>GTP</name>
        <dbReference type="ChEBI" id="CHEBI:37565"/>
    </ligand>
</feature>
<comment type="pathway">
    <text evidence="6 14">Cofactor biosynthesis; adenosylcobalamin biosynthesis; adenosylcobalamin from cob(II)yrinate a,c-diamide: step 5/7.</text>
</comment>
<evidence type="ECO:0000313" key="17">
    <source>
        <dbReference type="EMBL" id="SLN37355.1"/>
    </source>
</evidence>
<evidence type="ECO:0000256" key="14">
    <source>
        <dbReference type="PIRNR" id="PIRNR006135"/>
    </source>
</evidence>
<evidence type="ECO:0000256" key="4">
    <source>
        <dbReference type="ARBA" id="ARBA00003889"/>
    </source>
</evidence>
<comment type="catalytic activity">
    <reaction evidence="2 14">
        <text>adenosylcob(III)inamide phosphate + GTP + H(+) = adenosylcob(III)inamide-GDP + diphosphate</text>
        <dbReference type="Rhea" id="RHEA:22712"/>
        <dbReference type="ChEBI" id="CHEBI:15378"/>
        <dbReference type="ChEBI" id="CHEBI:33019"/>
        <dbReference type="ChEBI" id="CHEBI:37565"/>
        <dbReference type="ChEBI" id="CHEBI:58502"/>
        <dbReference type="ChEBI" id="CHEBI:60487"/>
        <dbReference type="EC" id="2.7.7.62"/>
    </reaction>
</comment>
<dbReference type="CDD" id="cd00544">
    <property type="entry name" value="CobU"/>
    <property type="match status" value="1"/>
</dbReference>
<evidence type="ECO:0000256" key="7">
    <source>
        <dbReference type="ARBA" id="ARBA00007490"/>
    </source>
</evidence>
<evidence type="ECO:0000256" key="15">
    <source>
        <dbReference type="PIRSR" id="PIRSR006135-1"/>
    </source>
</evidence>
<dbReference type="Pfam" id="PF02283">
    <property type="entry name" value="CobU"/>
    <property type="match status" value="1"/>
</dbReference>
<comment type="catalytic activity">
    <reaction evidence="3">
        <text>adenosylcob(III)inamide + GTP = adenosylcob(III)inamide phosphate + GDP + H(+)</text>
        <dbReference type="Rhea" id="RHEA:15765"/>
        <dbReference type="ChEBI" id="CHEBI:2480"/>
        <dbReference type="ChEBI" id="CHEBI:15378"/>
        <dbReference type="ChEBI" id="CHEBI:37565"/>
        <dbReference type="ChEBI" id="CHEBI:58189"/>
        <dbReference type="ChEBI" id="CHEBI:58502"/>
        <dbReference type="EC" id="2.7.1.156"/>
    </reaction>
</comment>
<dbReference type="InterPro" id="IPR003203">
    <property type="entry name" value="CobU/CobP"/>
</dbReference>
<keyword evidence="13 14" id="KW-0342">GTP-binding</keyword>
<evidence type="ECO:0000256" key="16">
    <source>
        <dbReference type="PIRSR" id="PIRSR006135-2"/>
    </source>
</evidence>
<dbReference type="PANTHER" id="PTHR34848:SF1">
    <property type="entry name" value="BIFUNCTIONAL ADENOSYLCOBALAMIN BIOSYNTHESIS PROTEIN COBU"/>
    <property type="match status" value="1"/>
</dbReference>
<dbReference type="EC" id="2.7.7.62" evidence="14"/>
<evidence type="ECO:0000256" key="1">
    <source>
        <dbReference type="ARBA" id="ARBA00000312"/>
    </source>
</evidence>
<evidence type="ECO:0000256" key="12">
    <source>
        <dbReference type="ARBA" id="ARBA00022840"/>
    </source>
</evidence>
<dbReference type="GO" id="GO:0009236">
    <property type="term" value="P:cobalamin biosynthetic process"/>
    <property type="evidence" value="ECO:0007669"/>
    <property type="project" value="UniProtKB-UniRule"/>
</dbReference>
<sequence length="182" mass="19412">MGADITLVLGGASSGKSNIAEILCFSSNLPRIYIATAQAFDDEMRAKIAQHKIDRGVQWHTIEAPLDVADTLKTIAPNHIVLLDCATLWLTNHLLADNDIDSQTQLLLDALSNCASSVVIVSNEVGQGIVPENALARRFRVSQGQLNRKLATQANCVVGVMAGLPFVLKGQLPEALKSGTPS</sequence>
<gene>
    <name evidence="17" type="primary">cobP</name>
    <name evidence="17" type="ORF">PAM7971_01631</name>
</gene>
<protein>
    <recommendedName>
        <fullName evidence="14">Bifunctional adenosylcobalamin biosynthesis protein</fullName>
        <ecNumber evidence="14">2.7.1.156</ecNumber>
        <ecNumber evidence="14">2.7.7.62</ecNumber>
    </recommendedName>
</protein>
<keyword evidence="9 14" id="KW-0808">Transferase</keyword>
<dbReference type="SUPFAM" id="SSF52540">
    <property type="entry name" value="P-loop containing nucleoside triphosphate hydrolases"/>
    <property type="match status" value="1"/>
</dbReference>
<dbReference type="EC" id="2.7.1.156" evidence="14"/>
<dbReference type="Proteomes" id="UP000193307">
    <property type="component" value="Unassembled WGS sequence"/>
</dbReference>
<comment type="similarity">
    <text evidence="7 14">Belongs to the CobU/CobP family.</text>
</comment>
<evidence type="ECO:0000256" key="11">
    <source>
        <dbReference type="ARBA" id="ARBA00022777"/>
    </source>
</evidence>
<comment type="function">
    <text evidence="4 14">Catalyzes ATP-dependent phosphorylation of adenosylcobinamide and addition of GMP to adenosylcobinamide phosphate.</text>
</comment>
<dbReference type="RefSeq" id="WP_085848525.1">
    <property type="nucleotide sequence ID" value="NZ_FNZV01000003.1"/>
</dbReference>
<evidence type="ECO:0000256" key="8">
    <source>
        <dbReference type="ARBA" id="ARBA00022573"/>
    </source>
</evidence>
<comment type="pathway">
    <text evidence="5 14">Cofactor biosynthesis; adenosylcobalamin biosynthesis; adenosylcobalamin from cob(II)yrinate a,c-diamide: step 6/7.</text>
</comment>
<dbReference type="OrthoDB" id="9788370at2"/>
<keyword evidence="11 14" id="KW-0418">Kinase</keyword>
<dbReference type="PANTHER" id="PTHR34848">
    <property type="match status" value="1"/>
</dbReference>
<evidence type="ECO:0000256" key="9">
    <source>
        <dbReference type="ARBA" id="ARBA00022679"/>
    </source>
</evidence>